<dbReference type="SFLD" id="SFLDG01168">
    <property type="entry name" value="Ferric_reductase_subgroup_(FRE"/>
    <property type="match status" value="1"/>
</dbReference>
<feature type="compositionally biased region" description="Low complexity" evidence="8">
    <location>
        <begin position="528"/>
        <end position="544"/>
    </location>
</feature>
<dbReference type="InterPro" id="IPR013130">
    <property type="entry name" value="Fe3_Rdtase_TM_dom"/>
</dbReference>
<dbReference type="AlphaFoldDB" id="A0A3N4IGI4"/>
<feature type="transmembrane region" description="Helical" evidence="9">
    <location>
        <begin position="282"/>
        <end position="303"/>
    </location>
</feature>
<comment type="subcellular location">
    <subcellularLocation>
        <location evidence="1">Membrane</location>
        <topology evidence="1">Multi-pass membrane protein</topology>
    </subcellularLocation>
</comment>
<feature type="region of interest" description="Disordered" evidence="8">
    <location>
        <begin position="502"/>
        <end position="553"/>
    </location>
</feature>
<evidence type="ECO:0000313" key="13">
    <source>
        <dbReference type="Proteomes" id="UP000275078"/>
    </source>
</evidence>
<evidence type="ECO:0000259" key="11">
    <source>
        <dbReference type="PROSITE" id="PS51384"/>
    </source>
</evidence>
<evidence type="ECO:0000256" key="3">
    <source>
        <dbReference type="ARBA" id="ARBA00022692"/>
    </source>
</evidence>
<dbReference type="InterPro" id="IPR039261">
    <property type="entry name" value="FNR_nucleotide-bd"/>
</dbReference>
<dbReference type="PANTHER" id="PTHR32361:SF9">
    <property type="entry name" value="FERRIC REDUCTASE TRANSMEMBRANE COMPONENT 3-RELATED"/>
    <property type="match status" value="1"/>
</dbReference>
<dbReference type="InterPro" id="IPR017927">
    <property type="entry name" value="FAD-bd_FR_type"/>
</dbReference>
<dbReference type="InterPro" id="IPR051410">
    <property type="entry name" value="Ferric/Cupric_Reductase"/>
</dbReference>
<accession>A0A3N4IGI4</accession>
<organism evidence="12 13">
    <name type="scientific">Ascobolus immersus RN42</name>
    <dbReference type="NCBI Taxonomy" id="1160509"/>
    <lineage>
        <taxon>Eukaryota</taxon>
        <taxon>Fungi</taxon>
        <taxon>Dikarya</taxon>
        <taxon>Ascomycota</taxon>
        <taxon>Pezizomycotina</taxon>
        <taxon>Pezizomycetes</taxon>
        <taxon>Pezizales</taxon>
        <taxon>Ascobolaceae</taxon>
        <taxon>Ascobolus</taxon>
    </lineage>
</organism>
<dbReference type="Proteomes" id="UP000275078">
    <property type="component" value="Unassembled WGS sequence"/>
</dbReference>
<dbReference type="STRING" id="1160509.A0A3N4IGI4"/>
<protein>
    <recommendedName>
        <fullName evidence="11">FAD-binding FR-type domain-containing protein</fullName>
    </recommendedName>
</protein>
<feature type="non-terminal residue" evidence="12">
    <location>
        <position position="708"/>
    </location>
</feature>
<evidence type="ECO:0000313" key="12">
    <source>
        <dbReference type="EMBL" id="RPA84929.1"/>
    </source>
</evidence>
<feature type="transmembrane region" description="Helical" evidence="9">
    <location>
        <begin position="385"/>
        <end position="405"/>
    </location>
</feature>
<evidence type="ECO:0000256" key="9">
    <source>
        <dbReference type="SAM" id="Phobius"/>
    </source>
</evidence>
<sequence length="708" mass="78748">MLCSGSFQTFAIAALLSTPTLASGIIGYGITMYQPVCAFACRDVWAPYPLACSSPASHDSGSHGHGHSSPSTTPECRANDTAFLTTLAWCMKSMCVGEYATEDWELEKYWQEKVTGDPELKPKWSYGRALAEVEGTPEEIVNDGEEKPVLNGTATTDVERWVFYRKTKETFEYGENMHSTYGIILLVVGFALPIVLSFTSTHLPIISPFIQRLKPYLIYPATIGKYQIRALPYSLGNAPTLGQSLFIAFFSIFSIIVSAVSYKVTLPSNIFADRWHHVMGLVAARTGVLAFALAPLTLLFAGRNNVLLFCTNWSYSTYILLHRWIARLFTLQVIAHSIAELAYYWDSHATEVKTEYWIWGIVATIACVIMVVISVLYFRRLSYEVFLTIHIILAVIVLVGSWFHVEFLFKQRWGYELWLYACFAVWGFDRLLRLFWVAKAGVLTAQVTEVTEDIVRIDIPDVSSYGQRPSQHAYVYFPTLRPWAPWENHPFSIIPSSAYHQKRTLQTPTPSPTLTSSSDPEKTANLEITPIRPPISSSATSTSSLPKNTPANRNGLTLYIRKEKGITAHLRPGPLTLLLEGPYTTPHTHLLSYPRLILITGGIGITATLPLLAHHSNVKLYWSVRPSSAGLVQDLEPVLSGAEHEVRVGERFDVAEVVRRDSEVWEKSGGVGVVVCGPGGLCDDVRAAVVAEGRKGREVGLVVEGFSW</sequence>
<evidence type="ECO:0000256" key="7">
    <source>
        <dbReference type="ARBA" id="ARBA00023180"/>
    </source>
</evidence>
<dbReference type="PROSITE" id="PS51384">
    <property type="entry name" value="FAD_FR"/>
    <property type="match status" value="1"/>
</dbReference>
<dbReference type="Pfam" id="PF08022">
    <property type="entry name" value="FAD_binding_8"/>
    <property type="match status" value="1"/>
</dbReference>
<gene>
    <name evidence="12" type="ORF">BJ508DRAFT_222506</name>
</gene>
<keyword evidence="5" id="KW-0406">Ion transport</keyword>
<dbReference type="OrthoDB" id="167398at2759"/>
<dbReference type="GO" id="GO:0015677">
    <property type="term" value="P:copper ion import"/>
    <property type="evidence" value="ECO:0007669"/>
    <property type="project" value="TreeGrafter"/>
</dbReference>
<keyword evidence="10" id="KW-0732">Signal</keyword>
<dbReference type="SFLD" id="SFLDS00052">
    <property type="entry name" value="Ferric_Reductase_Domain"/>
    <property type="match status" value="1"/>
</dbReference>
<dbReference type="PANTHER" id="PTHR32361">
    <property type="entry name" value="FERRIC/CUPRIC REDUCTASE TRANSMEMBRANE COMPONENT"/>
    <property type="match status" value="1"/>
</dbReference>
<dbReference type="Pfam" id="PF01794">
    <property type="entry name" value="Ferric_reduct"/>
    <property type="match status" value="1"/>
</dbReference>
<dbReference type="GO" id="GO:0006826">
    <property type="term" value="P:iron ion transport"/>
    <property type="evidence" value="ECO:0007669"/>
    <property type="project" value="TreeGrafter"/>
</dbReference>
<feature type="signal peptide" evidence="10">
    <location>
        <begin position="1"/>
        <end position="22"/>
    </location>
</feature>
<evidence type="ECO:0000256" key="5">
    <source>
        <dbReference type="ARBA" id="ARBA00023065"/>
    </source>
</evidence>
<dbReference type="GO" id="GO:0006879">
    <property type="term" value="P:intracellular iron ion homeostasis"/>
    <property type="evidence" value="ECO:0007669"/>
    <property type="project" value="TreeGrafter"/>
</dbReference>
<evidence type="ECO:0000256" key="2">
    <source>
        <dbReference type="ARBA" id="ARBA00022448"/>
    </source>
</evidence>
<reference evidence="12 13" key="1">
    <citation type="journal article" date="2018" name="Nat. Ecol. Evol.">
        <title>Pezizomycetes genomes reveal the molecular basis of ectomycorrhizal truffle lifestyle.</title>
        <authorList>
            <person name="Murat C."/>
            <person name="Payen T."/>
            <person name="Noel B."/>
            <person name="Kuo A."/>
            <person name="Morin E."/>
            <person name="Chen J."/>
            <person name="Kohler A."/>
            <person name="Krizsan K."/>
            <person name="Balestrini R."/>
            <person name="Da Silva C."/>
            <person name="Montanini B."/>
            <person name="Hainaut M."/>
            <person name="Levati E."/>
            <person name="Barry K.W."/>
            <person name="Belfiori B."/>
            <person name="Cichocki N."/>
            <person name="Clum A."/>
            <person name="Dockter R.B."/>
            <person name="Fauchery L."/>
            <person name="Guy J."/>
            <person name="Iotti M."/>
            <person name="Le Tacon F."/>
            <person name="Lindquist E.A."/>
            <person name="Lipzen A."/>
            <person name="Malagnac F."/>
            <person name="Mello A."/>
            <person name="Molinier V."/>
            <person name="Miyauchi S."/>
            <person name="Poulain J."/>
            <person name="Riccioni C."/>
            <person name="Rubini A."/>
            <person name="Sitrit Y."/>
            <person name="Splivallo R."/>
            <person name="Traeger S."/>
            <person name="Wang M."/>
            <person name="Zifcakova L."/>
            <person name="Wipf D."/>
            <person name="Zambonelli A."/>
            <person name="Paolocci F."/>
            <person name="Nowrousian M."/>
            <person name="Ottonello S."/>
            <person name="Baldrian P."/>
            <person name="Spatafora J.W."/>
            <person name="Henrissat B."/>
            <person name="Nagy L.G."/>
            <person name="Aury J.M."/>
            <person name="Wincker P."/>
            <person name="Grigoriev I.V."/>
            <person name="Bonfante P."/>
            <person name="Martin F.M."/>
        </authorList>
    </citation>
    <scope>NUCLEOTIDE SEQUENCE [LARGE SCALE GENOMIC DNA]</scope>
    <source>
        <strain evidence="12 13">RN42</strain>
    </source>
</reference>
<keyword evidence="4 9" id="KW-1133">Transmembrane helix</keyword>
<keyword evidence="13" id="KW-1185">Reference proteome</keyword>
<keyword evidence="7" id="KW-0325">Glycoprotein</keyword>
<proteinExistence type="predicted"/>
<dbReference type="SUPFAM" id="SSF52343">
    <property type="entry name" value="Ferredoxin reductase-like, C-terminal NADP-linked domain"/>
    <property type="match status" value="1"/>
</dbReference>
<evidence type="ECO:0000256" key="6">
    <source>
        <dbReference type="ARBA" id="ARBA00023136"/>
    </source>
</evidence>
<dbReference type="Gene3D" id="3.40.50.80">
    <property type="entry name" value="Nucleotide-binding domain of ferredoxin-NADP reductase (FNR) module"/>
    <property type="match status" value="1"/>
</dbReference>
<keyword evidence="3 9" id="KW-0812">Transmembrane</keyword>
<dbReference type="InterPro" id="IPR013112">
    <property type="entry name" value="FAD-bd_8"/>
</dbReference>
<feature type="transmembrane region" description="Helical" evidence="9">
    <location>
        <begin position="181"/>
        <end position="206"/>
    </location>
</feature>
<name>A0A3N4IGI4_ASCIM</name>
<evidence type="ECO:0000256" key="4">
    <source>
        <dbReference type="ARBA" id="ARBA00022989"/>
    </source>
</evidence>
<feature type="transmembrane region" description="Helical" evidence="9">
    <location>
        <begin position="357"/>
        <end position="378"/>
    </location>
</feature>
<dbReference type="GO" id="GO:0000293">
    <property type="term" value="F:ferric-chelate reductase activity"/>
    <property type="evidence" value="ECO:0007669"/>
    <property type="project" value="TreeGrafter"/>
</dbReference>
<feature type="domain" description="FAD-binding FR-type" evidence="11">
    <location>
        <begin position="430"/>
        <end position="589"/>
    </location>
</feature>
<dbReference type="CDD" id="cd06186">
    <property type="entry name" value="NOX_Duox_like_FAD_NADP"/>
    <property type="match status" value="1"/>
</dbReference>
<feature type="chain" id="PRO_5017964829" description="FAD-binding FR-type domain-containing protein" evidence="10">
    <location>
        <begin position="23"/>
        <end position="708"/>
    </location>
</feature>
<dbReference type="EMBL" id="ML119656">
    <property type="protein sequence ID" value="RPA84929.1"/>
    <property type="molecule type" value="Genomic_DNA"/>
</dbReference>
<evidence type="ECO:0000256" key="10">
    <source>
        <dbReference type="SAM" id="SignalP"/>
    </source>
</evidence>
<dbReference type="GO" id="GO:0005886">
    <property type="term" value="C:plasma membrane"/>
    <property type="evidence" value="ECO:0007669"/>
    <property type="project" value="TreeGrafter"/>
</dbReference>
<feature type="transmembrane region" description="Helical" evidence="9">
    <location>
        <begin position="244"/>
        <end position="262"/>
    </location>
</feature>
<keyword evidence="2" id="KW-0813">Transport</keyword>
<evidence type="ECO:0000256" key="8">
    <source>
        <dbReference type="SAM" id="MobiDB-lite"/>
    </source>
</evidence>
<evidence type="ECO:0000256" key="1">
    <source>
        <dbReference type="ARBA" id="ARBA00004141"/>
    </source>
</evidence>
<keyword evidence="6 9" id="KW-0472">Membrane</keyword>